<dbReference type="KEGG" id="sesp:BN6_34830"/>
<organism evidence="5 6">
    <name type="scientific">Saccharothrix espanaensis (strain ATCC 51144 / DSM 44229 / JCM 9112 / NBRC 15066 / NRRL 15764)</name>
    <dbReference type="NCBI Taxonomy" id="1179773"/>
    <lineage>
        <taxon>Bacteria</taxon>
        <taxon>Bacillati</taxon>
        <taxon>Actinomycetota</taxon>
        <taxon>Actinomycetes</taxon>
        <taxon>Pseudonocardiales</taxon>
        <taxon>Pseudonocardiaceae</taxon>
        <taxon>Saccharothrix</taxon>
    </lineage>
</organism>
<dbReference type="SUPFAM" id="SSF51215">
    <property type="entry name" value="Regulatory protein AraC"/>
    <property type="match status" value="1"/>
</dbReference>
<sequence length="310" mass="34342">MTPGGSVQAVPLPIHRFDDPLIAEGPPGFAIGSFADLSPWSDAPYPHRHEFYELVCVTGGAGTHVIDFVPYQVAPVTLYFIAPGQVQFWERREPLEGHVMVFQEEFLVPQYGDRVSPRRSLALDPLGTGHALRLAADQIAPVTALIAALDREYRRPGGADTSVLQAYLHVLLVEMRRLHHDAGTGAVEEDRGTALARRYLRLVSEELPHEQSVRGYASRIGVTPKHLADVVKRTTGKRPAEIIRAALAVEAKRLLTHTDLTVAQVSERLSFDNPSYFGRFFKRECGCSPGEFRRRVSGADHLRSVTRPPT</sequence>
<evidence type="ECO:0000256" key="3">
    <source>
        <dbReference type="ARBA" id="ARBA00023163"/>
    </source>
</evidence>
<dbReference type="AlphaFoldDB" id="K0JZQ5"/>
<name>K0JZQ5_SACES</name>
<dbReference type="EMBL" id="HE804045">
    <property type="protein sequence ID" value="CCH30782.1"/>
    <property type="molecule type" value="Genomic_DNA"/>
</dbReference>
<dbReference type="eggNOG" id="COG2207">
    <property type="taxonomic scope" value="Bacteria"/>
</dbReference>
<protein>
    <submittedName>
        <fullName evidence="5">Transcriptional regulator, AraC family</fullName>
    </submittedName>
</protein>
<keyword evidence="1" id="KW-0805">Transcription regulation</keyword>
<dbReference type="SMART" id="SM00342">
    <property type="entry name" value="HTH_ARAC"/>
    <property type="match status" value="1"/>
</dbReference>
<evidence type="ECO:0000256" key="1">
    <source>
        <dbReference type="ARBA" id="ARBA00023015"/>
    </source>
</evidence>
<dbReference type="Proteomes" id="UP000006281">
    <property type="component" value="Chromosome"/>
</dbReference>
<dbReference type="InterPro" id="IPR018060">
    <property type="entry name" value="HTH_AraC"/>
</dbReference>
<keyword evidence="2" id="KW-0238">DNA-binding</keyword>
<gene>
    <name evidence="5" type="ordered locus">BN6_34830</name>
</gene>
<dbReference type="Gene3D" id="1.10.10.60">
    <property type="entry name" value="Homeodomain-like"/>
    <property type="match status" value="1"/>
</dbReference>
<evidence type="ECO:0000259" key="4">
    <source>
        <dbReference type="PROSITE" id="PS01124"/>
    </source>
</evidence>
<dbReference type="PANTHER" id="PTHR43280">
    <property type="entry name" value="ARAC-FAMILY TRANSCRIPTIONAL REGULATOR"/>
    <property type="match status" value="1"/>
</dbReference>
<dbReference type="PATRIC" id="fig|1179773.3.peg.3487"/>
<dbReference type="PROSITE" id="PS01124">
    <property type="entry name" value="HTH_ARAC_FAMILY_2"/>
    <property type="match status" value="1"/>
</dbReference>
<evidence type="ECO:0000313" key="5">
    <source>
        <dbReference type="EMBL" id="CCH30782.1"/>
    </source>
</evidence>
<keyword evidence="6" id="KW-1185">Reference proteome</keyword>
<dbReference type="STRING" id="1179773.BN6_34830"/>
<dbReference type="InterPro" id="IPR003313">
    <property type="entry name" value="AraC-bd"/>
</dbReference>
<dbReference type="PANTHER" id="PTHR43280:SF32">
    <property type="entry name" value="TRANSCRIPTIONAL REGULATORY PROTEIN"/>
    <property type="match status" value="1"/>
</dbReference>
<dbReference type="SUPFAM" id="SSF46689">
    <property type="entry name" value="Homeodomain-like"/>
    <property type="match status" value="1"/>
</dbReference>
<dbReference type="InterPro" id="IPR014710">
    <property type="entry name" value="RmlC-like_jellyroll"/>
</dbReference>
<dbReference type="GO" id="GO:0043565">
    <property type="term" value="F:sequence-specific DNA binding"/>
    <property type="evidence" value="ECO:0007669"/>
    <property type="project" value="InterPro"/>
</dbReference>
<feature type="domain" description="HTH araC/xylS-type" evidence="4">
    <location>
        <begin position="197"/>
        <end position="295"/>
    </location>
</feature>
<evidence type="ECO:0000256" key="2">
    <source>
        <dbReference type="ARBA" id="ARBA00023125"/>
    </source>
</evidence>
<dbReference type="Gene3D" id="2.60.120.10">
    <property type="entry name" value="Jelly Rolls"/>
    <property type="match status" value="1"/>
</dbReference>
<reference evidence="5 6" key="1">
    <citation type="journal article" date="2012" name="BMC Genomics">
        <title>Complete genome sequence of Saccharothrix espanaensis DSM 44229T and comparison to the other completely sequenced Pseudonocardiaceae.</title>
        <authorList>
            <person name="Strobel T."/>
            <person name="Al-Dilaimi A."/>
            <person name="Blom J."/>
            <person name="Gessner A."/>
            <person name="Kalinowski J."/>
            <person name="Luzhetska M."/>
            <person name="Puhler A."/>
            <person name="Szczepanowski R."/>
            <person name="Bechthold A."/>
            <person name="Ruckert C."/>
        </authorList>
    </citation>
    <scope>NUCLEOTIDE SEQUENCE [LARGE SCALE GENOMIC DNA]</scope>
    <source>
        <strain evidence="6">ATCC 51144 / DSM 44229 / JCM 9112 / NBRC 15066 / NRRL 15764</strain>
    </source>
</reference>
<proteinExistence type="predicted"/>
<evidence type="ECO:0000313" key="6">
    <source>
        <dbReference type="Proteomes" id="UP000006281"/>
    </source>
</evidence>
<dbReference type="InterPro" id="IPR009057">
    <property type="entry name" value="Homeodomain-like_sf"/>
</dbReference>
<accession>K0JZQ5</accession>
<dbReference type="HOGENOM" id="CLU_000445_88_2_11"/>
<dbReference type="Pfam" id="PF02311">
    <property type="entry name" value="AraC_binding"/>
    <property type="match status" value="1"/>
</dbReference>
<dbReference type="InterPro" id="IPR037923">
    <property type="entry name" value="HTH-like"/>
</dbReference>
<dbReference type="Pfam" id="PF12833">
    <property type="entry name" value="HTH_18"/>
    <property type="match status" value="1"/>
</dbReference>
<dbReference type="GO" id="GO:0003700">
    <property type="term" value="F:DNA-binding transcription factor activity"/>
    <property type="evidence" value="ECO:0007669"/>
    <property type="project" value="InterPro"/>
</dbReference>
<keyword evidence="3" id="KW-0804">Transcription</keyword>